<proteinExistence type="predicted"/>
<feature type="transmembrane region" description="Helical" evidence="2">
    <location>
        <begin position="307"/>
        <end position="328"/>
    </location>
</feature>
<gene>
    <name evidence="4" type="ORF">NQ317_002033</name>
</gene>
<sequence>MNISTLCVMLILYIPSTTRGQRLVPPRHLGDDEDDHADYADDDNEEEHIPANITDQKGLYVGAACDVTCHPKLSHAYCNSVSKTCECEKKYPVKLNNPYAGCSKPKRLGDQCYYKEACEYTDQHASCVQVHHNAVCQCKNGYHSVSIQKPSKKVFCAEADAPINDLQPWKRLKSYEAIDSEIDAAARGEAREGMLTAGYHLIRGNSAKLSTEATLKAFTEHRKRPIIYIKDSFLQLPPDQGKRNLRMVNDTEERGVKLFEDYNTMLTKNEKQCLLHVGEQNRKNQIPIDEQLSVLDVAVIASDFSTFAGVLSGIAVLSGLICFVLHLFNKNLYGSHHRHRFGNANLAPPILFSSDPVLSPSIGVPEMVPQDANAFQSLVNFSTIKHEERSFVFLFTDPAYWVIFCPKGVGTVPGSLPLPIIDRSLTSRASSHRTFASMPSRRASSAPGCRGISVSASRAGAARTAAILLLSYCHGGPYEVSCRGRADTKLGIDVFRLHCTLSVCQALNTVTTVNIFSGSRRPSIASVHSLSSIRSYSTRRYERERQQKEEREMERRYSRMTAANSTTRVAPTPSPHSTDDLLPTLEEDKQVRFDWYQNNIVLIFHDNNCNKDIT</sequence>
<comment type="caution">
    <text evidence="4">The sequence shown here is derived from an EMBL/GenBank/DDBJ whole genome shotgun (WGS) entry which is preliminary data.</text>
</comment>
<dbReference type="EMBL" id="JAPWTJ010000462">
    <property type="protein sequence ID" value="KAJ8978213.1"/>
    <property type="molecule type" value="Genomic_DNA"/>
</dbReference>
<keyword evidence="2" id="KW-0472">Membrane</keyword>
<reference evidence="4" key="1">
    <citation type="journal article" date="2023" name="Insect Mol. Biol.">
        <title>Genome sequencing provides insights into the evolution of gene families encoding plant cell wall-degrading enzymes in longhorned beetles.</title>
        <authorList>
            <person name="Shin N.R."/>
            <person name="Okamura Y."/>
            <person name="Kirsch R."/>
            <person name="Pauchet Y."/>
        </authorList>
    </citation>
    <scope>NUCLEOTIDE SEQUENCE</scope>
    <source>
        <strain evidence="4">MMC_N1</strain>
    </source>
</reference>
<organism evidence="4 5">
    <name type="scientific">Molorchus minor</name>
    <dbReference type="NCBI Taxonomy" id="1323400"/>
    <lineage>
        <taxon>Eukaryota</taxon>
        <taxon>Metazoa</taxon>
        <taxon>Ecdysozoa</taxon>
        <taxon>Arthropoda</taxon>
        <taxon>Hexapoda</taxon>
        <taxon>Insecta</taxon>
        <taxon>Pterygota</taxon>
        <taxon>Neoptera</taxon>
        <taxon>Endopterygota</taxon>
        <taxon>Coleoptera</taxon>
        <taxon>Polyphaga</taxon>
        <taxon>Cucujiformia</taxon>
        <taxon>Chrysomeloidea</taxon>
        <taxon>Cerambycidae</taxon>
        <taxon>Lamiinae</taxon>
        <taxon>Monochamini</taxon>
        <taxon>Molorchus</taxon>
    </lineage>
</organism>
<feature type="compositionally biased region" description="Basic and acidic residues" evidence="1">
    <location>
        <begin position="539"/>
        <end position="557"/>
    </location>
</feature>
<feature type="region of interest" description="Disordered" evidence="1">
    <location>
        <begin position="23"/>
        <end position="43"/>
    </location>
</feature>
<evidence type="ECO:0000313" key="4">
    <source>
        <dbReference type="EMBL" id="KAJ8978213.1"/>
    </source>
</evidence>
<evidence type="ECO:0000256" key="3">
    <source>
        <dbReference type="SAM" id="SignalP"/>
    </source>
</evidence>
<keyword evidence="2" id="KW-1133">Transmembrane helix</keyword>
<feature type="signal peptide" evidence="3">
    <location>
        <begin position="1"/>
        <end position="20"/>
    </location>
</feature>
<protein>
    <submittedName>
        <fullName evidence="4">Uncharacterized protein</fullName>
    </submittedName>
</protein>
<feature type="chain" id="PRO_5046458281" evidence="3">
    <location>
        <begin position="21"/>
        <end position="614"/>
    </location>
</feature>
<keyword evidence="3" id="KW-0732">Signal</keyword>
<evidence type="ECO:0000256" key="2">
    <source>
        <dbReference type="SAM" id="Phobius"/>
    </source>
</evidence>
<feature type="region of interest" description="Disordered" evidence="1">
    <location>
        <begin position="538"/>
        <end position="582"/>
    </location>
</feature>
<accession>A0ABQ9JJ16</accession>
<evidence type="ECO:0000313" key="5">
    <source>
        <dbReference type="Proteomes" id="UP001162164"/>
    </source>
</evidence>
<dbReference type="Proteomes" id="UP001162164">
    <property type="component" value="Unassembled WGS sequence"/>
</dbReference>
<keyword evidence="5" id="KW-1185">Reference proteome</keyword>
<name>A0ABQ9JJ16_9CUCU</name>
<keyword evidence="2" id="KW-0812">Transmembrane</keyword>
<feature type="compositionally biased region" description="Acidic residues" evidence="1">
    <location>
        <begin position="31"/>
        <end position="43"/>
    </location>
</feature>
<evidence type="ECO:0000256" key="1">
    <source>
        <dbReference type="SAM" id="MobiDB-lite"/>
    </source>
</evidence>